<dbReference type="Proteomes" id="UP000190989">
    <property type="component" value="Unassembled WGS sequence"/>
</dbReference>
<evidence type="ECO:0000256" key="17">
    <source>
        <dbReference type="ARBA" id="ARBA00048623"/>
    </source>
</evidence>
<evidence type="ECO:0000256" key="19">
    <source>
        <dbReference type="HAMAP-Rule" id="MF_00719"/>
    </source>
</evidence>
<evidence type="ECO:0000256" key="14">
    <source>
        <dbReference type="ARBA" id="ARBA00025228"/>
    </source>
</evidence>
<evidence type="ECO:0000256" key="8">
    <source>
        <dbReference type="ARBA" id="ARBA00022573"/>
    </source>
</evidence>
<evidence type="ECO:0000256" key="3">
    <source>
        <dbReference type="ARBA" id="ARBA00004663"/>
    </source>
</evidence>
<comment type="subcellular location">
    <subcellularLocation>
        <location evidence="2 19">Cell membrane</location>
        <topology evidence="2 19">Multi-pass membrane protein</topology>
    </subcellularLocation>
</comment>
<dbReference type="Pfam" id="PF02654">
    <property type="entry name" value="CobS"/>
    <property type="match status" value="1"/>
</dbReference>
<protein>
    <recommendedName>
        <fullName evidence="6 19">Adenosylcobinamide-GDP ribazoletransferase</fullName>
        <ecNumber evidence="5 19">2.7.8.26</ecNumber>
    </recommendedName>
    <alternativeName>
        <fullName evidence="16 19">Cobalamin synthase</fullName>
    </alternativeName>
    <alternativeName>
        <fullName evidence="15 19">Cobalamin-5'-phosphate synthase</fullName>
    </alternativeName>
</protein>
<evidence type="ECO:0000256" key="5">
    <source>
        <dbReference type="ARBA" id="ARBA00013200"/>
    </source>
</evidence>
<evidence type="ECO:0000256" key="12">
    <source>
        <dbReference type="ARBA" id="ARBA00022989"/>
    </source>
</evidence>
<evidence type="ECO:0000256" key="2">
    <source>
        <dbReference type="ARBA" id="ARBA00004651"/>
    </source>
</evidence>
<evidence type="ECO:0000256" key="11">
    <source>
        <dbReference type="ARBA" id="ARBA00022842"/>
    </source>
</evidence>
<organism evidence="20 21">
    <name type="scientific">Novosphingobium mathurense</name>
    <dbReference type="NCBI Taxonomy" id="428990"/>
    <lineage>
        <taxon>Bacteria</taxon>
        <taxon>Pseudomonadati</taxon>
        <taxon>Pseudomonadota</taxon>
        <taxon>Alphaproteobacteria</taxon>
        <taxon>Sphingomonadales</taxon>
        <taxon>Sphingomonadaceae</taxon>
        <taxon>Novosphingobium</taxon>
    </lineage>
</organism>
<dbReference type="EMBL" id="FVZE01000001">
    <property type="protein sequence ID" value="SLJ88718.1"/>
    <property type="molecule type" value="Genomic_DNA"/>
</dbReference>
<dbReference type="PANTHER" id="PTHR34148">
    <property type="entry name" value="ADENOSYLCOBINAMIDE-GDP RIBAZOLETRANSFERASE"/>
    <property type="match status" value="1"/>
</dbReference>
<keyword evidence="10 19" id="KW-0812">Transmembrane</keyword>
<gene>
    <name evidence="19" type="primary">cobS</name>
    <name evidence="20" type="ORF">SAMN06295987_101858</name>
</gene>
<evidence type="ECO:0000256" key="1">
    <source>
        <dbReference type="ARBA" id="ARBA00001946"/>
    </source>
</evidence>
<keyword evidence="13 19" id="KW-0472">Membrane</keyword>
<accession>A0A1U6GYZ7</accession>
<evidence type="ECO:0000256" key="4">
    <source>
        <dbReference type="ARBA" id="ARBA00010561"/>
    </source>
</evidence>
<comment type="pathway">
    <text evidence="3 19">Cofactor biosynthesis; adenosylcobalamin biosynthesis; adenosylcobalamin from cob(II)yrinate a,c-diamide: step 7/7.</text>
</comment>
<keyword evidence="8 19" id="KW-0169">Cobalamin biosynthesis</keyword>
<evidence type="ECO:0000256" key="18">
    <source>
        <dbReference type="ARBA" id="ARBA00049504"/>
    </source>
</evidence>
<feature type="transmembrane region" description="Helical" evidence="19">
    <location>
        <begin position="58"/>
        <end position="77"/>
    </location>
</feature>
<keyword evidence="9 19" id="KW-0808">Transferase</keyword>
<feature type="transmembrane region" description="Helical" evidence="19">
    <location>
        <begin position="32"/>
        <end position="51"/>
    </location>
</feature>
<comment type="similarity">
    <text evidence="4 19">Belongs to the CobS family.</text>
</comment>
<dbReference type="HAMAP" id="MF_00719">
    <property type="entry name" value="CobS"/>
    <property type="match status" value="1"/>
</dbReference>
<comment type="function">
    <text evidence="14 19">Joins adenosylcobinamide-GDP and alpha-ribazole to generate adenosylcobalamin (Ado-cobalamin). Also synthesizes adenosylcobalamin 5'-phosphate from adenosylcobinamide-GDP and alpha-ribazole 5'-phosphate.</text>
</comment>
<keyword evidence="21" id="KW-1185">Reference proteome</keyword>
<evidence type="ECO:0000256" key="15">
    <source>
        <dbReference type="ARBA" id="ARBA00032605"/>
    </source>
</evidence>
<evidence type="ECO:0000256" key="16">
    <source>
        <dbReference type="ARBA" id="ARBA00032853"/>
    </source>
</evidence>
<evidence type="ECO:0000256" key="7">
    <source>
        <dbReference type="ARBA" id="ARBA00022475"/>
    </source>
</evidence>
<keyword evidence="7 19" id="KW-1003">Cell membrane</keyword>
<evidence type="ECO:0000256" key="6">
    <source>
        <dbReference type="ARBA" id="ARBA00015850"/>
    </source>
</evidence>
<comment type="catalytic activity">
    <reaction evidence="17 19">
        <text>alpha-ribazole + adenosylcob(III)inamide-GDP = adenosylcob(III)alamin + GMP + H(+)</text>
        <dbReference type="Rhea" id="RHEA:16049"/>
        <dbReference type="ChEBI" id="CHEBI:10329"/>
        <dbReference type="ChEBI" id="CHEBI:15378"/>
        <dbReference type="ChEBI" id="CHEBI:18408"/>
        <dbReference type="ChEBI" id="CHEBI:58115"/>
        <dbReference type="ChEBI" id="CHEBI:60487"/>
        <dbReference type="EC" id="2.7.8.26"/>
    </reaction>
</comment>
<comment type="catalytic activity">
    <reaction evidence="18 19">
        <text>alpha-ribazole 5'-phosphate + adenosylcob(III)inamide-GDP = adenosylcob(III)alamin 5'-phosphate + GMP + H(+)</text>
        <dbReference type="Rhea" id="RHEA:23560"/>
        <dbReference type="ChEBI" id="CHEBI:15378"/>
        <dbReference type="ChEBI" id="CHEBI:57918"/>
        <dbReference type="ChEBI" id="CHEBI:58115"/>
        <dbReference type="ChEBI" id="CHEBI:60487"/>
        <dbReference type="ChEBI" id="CHEBI:60493"/>
        <dbReference type="EC" id="2.7.8.26"/>
    </reaction>
</comment>
<keyword evidence="11 19" id="KW-0460">Magnesium</keyword>
<evidence type="ECO:0000256" key="10">
    <source>
        <dbReference type="ARBA" id="ARBA00022692"/>
    </source>
</evidence>
<dbReference type="NCBIfam" id="TIGR00317">
    <property type="entry name" value="cobS"/>
    <property type="match status" value="1"/>
</dbReference>
<comment type="caution">
    <text evidence="19">Lacks conserved residue(s) required for the propagation of feature annotation.</text>
</comment>
<proteinExistence type="inferred from homology"/>
<dbReference type="EC" id="2.7.8.26" evidence="5 19"/>
<keyword evidence="12 19" id="KW-1133">Transmembrane helix</keyword>
<sequence>MIRRFILAMQFTTRVPLPNVKADDADFAALLRYFPMVGLVVGAIVSGAWWLGSFQGAWLAALLALGAWVAVTGALHLDGLADVADATGAAHGNPARLSEVLADPHVGSFGVVVVVLQLLAKFVLLQHVSLADLPLLCILPGLARIGPLFWARMLPPLHEGLGSRLGAGVRFRDFVLWGIAALPVVVREPAFALLVPAIPLWSLWLRRRLGGISGDGHGAGIELCETALLAALVLT</sequence>
<dbReference type="GO" id="GO:0005886">
    <property type="term" value="C:plasma membrane"/>
    <property type="evidence" value="ECO:0007669"/>
    <property type="project" value="UniProtKB-SubCell"/>
</dbReference>
<evidence type="ECO:0000313" key="20">
    <source>
        <dbReference type="EMBL" id="SLJ88718.1"/>
    </source>
</evidence>
<evidence type="ECO:0000313" key="21">
    <source>
        <dbReference type="Proteomes" id="UP000190989"/>
    </source>
</evidence>
<dbReference type="GO" id="GO:0008818">
    <property type="term" value="F:cobalamin 5'-phosphate synthase activity"/>
    <property type="evidence" value="ECO:0007669"/>
    <property type="project" value="UniProtKB-UniRule"/>
</dbReference>
<dbReference type="UniPathway" id="UPA00148">
    <property type="reaction ID" value="UER00238"/>
</dbReference>
<reference evidence="21" key="1">
    <citation type="submission" date="2017-02" db="EMBL/GenBank/DDBJ databases">
        <authorList>
            <person name="Varghese N."/>
            <person name="Submissions S."/>
        </authorList>
    </citation>
    <scope>NUCLEOTIDE SEQUENCE [LARGE SCALE GENOMIC DNA]</scope>
    <source>
        <strain evidence="21">SM117</strain>
    </source>
</reference>
<dbReference type="GO" id="GO:0051073">
    <property type="term" value="F:adenosylcobinamide-GDP ribazoletransferase activity"/>
    <property type="evidence" value="ECO:0007669"/>
    <property type="project" value="UniProtKB-UniRule"/>
</dbReference>
<dbReference type="PANTHER" id="PTHR34148:SF1">
    <property type="entry name" value="ADENOSYLCOBINAMIDE-GDP RIBAZOLETRANSFERASE"/>
    <property type="match status" value="1"/>
</dbReference>
<evidence type="ECO:0000256" key="9">
    <source>
        <dbReference type="ARBA" id="ARBA00022679"/>
    </source>
</evidence>
<dbReference type="GO" id="GO:0009236">
    <property type="term" value="P:cobalamin biosynthetic process"/>
    <property type="evidence" value="ECO:0007669"/>
    <property type="project" value="UniProtKB-UniRule"/>
</dbReference>
<dbReference type="InterPro" id="IPR003805">
    <property type="entry name" value="CobS"/>
</dbReference>
<name>A0A1U6GYZ7_9SPHN</name>
<dbReference type="AlphaFoldDB" id="A0A1U6GYZ7"/>
<comment type="cofactor">
    <cofactor evidence="1 19">
        <name>Mg(2+)</name>
        <dbReference type="ChEBI" id="CHEBI:18420"/>
    </cofactor>
</comment>
<dbReference type="STRING" id="428990.SAMN06295987_101858"/>
<evidence type="ECO:0000256" key="13">
    <source>
        <dbReference type="ARBA" id="ARBA00023136"/>
    </source>
</evidence>